<evidence type="ECO:0000313" key="1">
    <source>
        <dbReference type="EMBL" id="GJM65143.1"/>
    </source>
</evidence>
<proteinExistence type="predicted"/>
<organism evidence="1 2">
    <name type="scientific">Persicobacter diffluens</name>
    <dbReference type="NCBI Taxonomy" id="981"/>
    <lineage>
        <taxon>Bacteria</taxon>
        <taxon>Pseudomonadati</taxon>
        <taxon>Bacteroidota</taxon>
        <taxon>Cytophagia</taxon>
        <taxon>Cytophagales</taxon>
        <taxon>Persicobacteraceae</taxon>
        <taxon>Persicobacter</taxon>
    </lineage>
</organism>
<dbReference type="SUPFAM" id="SSF48371">
    <property type="entry name" value="ARM repeat"/>
    <property type="match status" value="1"/>
</dbReference>
<evidence type="ECO:0000313" key="2">
    <source>
        <dbReference type="Proteomes" id="UP001310022"/>
    </source>
</evidence>
<protein>
    <recommendedName>
        <fullName evidence="3">HEAT repeat domain-containing protein</fullName>
    </recommendedName>
</protein>
<keyword evidence="2" id="KW-1185">Reference proteome</keyword>
<dbReference type="Proteomes" id="UP001310022">
    <property type="component" value="Unassembled WGS sequence"/>
</dbReference>
<evidence type="ECO:0008006" key="3">
    <source>
        <dbReference type="Google" id="ProtNLM"/>
    </source>
</evidence>
<reference evidence="1 2" key="1">
    <citation type="submission" date="2021-12" db="EMBL/GenBank/DDBJ databases">
        <title>Genome sequencing of bacteria with rrn-lacking chromosome and rrn-plasmid.</title>
        <authorList>
            <person name="Anda M."/>
            <person name="Iwasaki W."/>
        </authorList>
    </citation>
    <scope>NUCLEOTIDE SEQUENCE [LARGE SCALE GENOMIC DNA]</scope>
    <source>
        <strain evidence="1 2">NBRC 15940</strain>
    </source>
</reference>
<name>A0AAN5AQS2_9BACT</name>
<gene>
    <name evidence="1" type="ORF">PEDI_56950</name>
</gene>
<dbReference type="AlphaFoldDB" id="A0AAN5AQS2"/>
<sequence>MLQKKLPPHIVDQLKDMLDDTNAAVQASTAEVLYTHGFTADALAKIEQLLQHQNPFVALRVMNCIEVNQINNASIKKVIQSLKLYDKQEYGGEYINNKINF</sequence>
<dbReference type="RefSeq" id="WP_338240175.1">
    <property type="nucleotide sequence ID" value="NZ_BQKE01000015.1"/>
</dbReference>
<dbReference type="Gene3D" id="1.25.10.10">
    <property type="entry name" value="Leucine-rich Repeat Variant"/>
    <property type="match status" value="1"/>
</dbReference>
<comment type="caution">
    <text evidence="1">The sequence shown here is derived from an EMBL/GenBank/DDBJ whole genome shotgun (WGS) entry which is preliminary data.</text>
</comment>
<accession>A0AAN5AQS2</accession>
<dbReference type="InterPro" id="IPR016024">
    <property type="entry name" value="ARM-type_fold"/>
</dbReference>
<dbReference type="EMBL" id="BQKE01000015">
    <property type="protein sequence ID" value="GJM65143.1"/>
    <property type="molecule type" value="Genomic_DNA"/>
</dbReference>
<dbReference type="InterPro" id="IPR011989">
    <property type="entry name" value="ARM-like"/>
</dbReference>